<evidence type="ECO:0000256" key="1">
    <source>
        <dbReference type="SAM" id="Phobius"/>
    </source>
</evidence>
<sequence length="256" mass="29979">MTLSETEKGKLLDFIKSHYVDFHDLRLLIARDLEEDIVTRMREDEELTFDEALKEAYKEYGVIGFSDISEVYMKKIDKYFYKKVILKILKDEASTPKFWLLLILSFAVIHTILMSLMNSPFILAGGFLVLVIIAMIVFFRKFHREMKALKENDNFYYVHQLLASGNSIIFPISYTPLIIAPHVGRLAETEFWSMAILSAFATISVIGFYLMYFRVYKERHNILKNYKDNFLSKNVTTSFRLPKSNSEKILKAFKNN</sequence>
<keyword evidence="3" id="KW-1185">Reference proteome</keyword>
<dbReference type="Proteomes" id="UP001500185">
    <property type="component" value="Unassembled WGS sequence"/>
</dbReference>
<keyword evidence="1" id="KW-1133">Transmembrane helix</keyword>
<proteinExistence type="predicted"/>
<reference evidence="2 3" key="1">
    <citation type="journal article" date="2019" name="Int. J. Syst. Evol. Microbiol.">
        <title>The Global Catalogue of Microorganisms (GCM) 10K type strain sequencing project: providing services to taxonomists for standard genome sequencing and annotation.</title>
        <authorList>
            <consortium name="The Broad Institute Genomics Platform"/>
            <consortium name="The Broad Institute Genome Sequencing Center for Infectious Disease"/>
            <person name="Wu L."/>
            <person name="Ma J."/>
        </authorList>
    </citation>
    <scope>NUCLEOTIDE SEQUENCE [LARGE SCALE GENOMIC DNA]</scope>
    <source>
        <strain evidence="2 3">JCM 16231</strain>
    </source>
</reference>
<evidence type="ECO:0008006" key="4">
    <source>
        <dbReference type="Google" id="ProtNLM"/>
    </source>
</evidence>
<comment type="caution">
    <text evidence="2">The sequence shown here is derived from an EMBL/GenBank/DDBJ whole genome shotgun (WGS) entry which is preliminary data.</text>
</comment>
<organism evidence="2 3">
    <name type="scientific">Psychroflexus lacisalsi</name>
    <dbReference type="NCBI Taxonomy" id="503928"/>
    <lineage>
        <taxon>Bacteria</taxon>
        <taxon>Pseudomonadati</taxon>
        <taxon>Bacteroidota</taxon>
        <taxon>Flavobacteriia</taxon>
        <taxon>Flavobacteriales</taxon>
        <taxon>Flavobacteriaceae</taxon>
        <taxon>Psychroflexus</taxon>
    </lineage>
</organism>
<keyword evidence="1" id="KW-0472">Membrane</keyword>
<gene>
    <name evidence="2" type="ORF">GCM10009433_03290</name>
</gene>
<feature type="transmembrane region" description="Helical" evidence="1">
    <location>
        <begin position="98"/>
        <end position="116"/>
    </location>
</feature>
<name>A0ABN1K1N2_9FLAO</name>
<accession>A0ABN1K1N2</accession>
<protein>
    <recommendedName>
        <fullName evidence="4">DUF1700 domain-containing protein</fullName>
    </recommendedName>
</protein>
<evidence type="ECO:0000313" key="2">
    <source>
        <dbReference type="EMBL" id="GAA0752309.1"/>
    </source>
</evidence>
<feature type="transmembrane region" description="Helical" evidence="1">
    <location>
        <begin position="191"/>
        <end position="212"/>
    </location>
</feature>
<feature type="transmembrane region" description="Helical" evidence="1">
    <location>
        <begin position="122"/>
        <end position="140"/>
    </location>
</feature>
<keyword evidence="1" id="KW-0812">Transmembrane</keyword>
<feature type="transmembrane region" description="Helical" evidence="1">
    <location>
        <begin position="161"/>
        <end position="179"/>
    </location>
</feature>
<dbReference type="EMBL" id="BAAAGG010000002">
    <property type="protein sequence ID" value="GAA0752309.1"/>
    <property type="molecule type" value="Genomic_DNA"/>
</dbReference>
<dbReference type="RefSeq" id="WP_224455270.1">
    <property type="nucleotide sequence ID" value="NZ_BAAAGG010000002.1"/>
</dbReference>
<evidence type="ECO:0000313" key="3">
    <source>
        <dbReference type="Proteomes" id="UP001500185"/>
    </source>
</evidence>